<feature type="compositionally biased region" description="Low complexity" evidence="9">
    <location>
        <begin position="498"/>
        <end position="511"/>
    </location>
</feature>
<reference evidence="13" key="2">
    <citation type="submission" date="2017-10" db="EMBL/GenBank/DDBJ databases">
        <title>Ladona fulva Genome sequencing and assembly.</title>
        <authorList>
            <person name="Murali S."/>
            <person name="Richards S."/>
            <person name="Bandaranaike D."/>
            <person name="Bellair M."/>
            <person name="Blankenburg K."/>
            <person name="Chao H."/>
            <person name="Dinh H."/>
            <person name="Doddapaneni H."/>
            <person name="Dugan-Rocha S."/>
            <person name="Elkadiri S."/>
            <person name="Gnanaolivu R."/>
            <person name="Hernandez B."/>
            <person name="Skinner E."/>
            <person name="Javaid M."/>
            <person name="Lee S."/>
            <person name="Li M."/>
            <person name="Ming W."/>
            <person name="Munidasa M."/>
            <person name="Muniz J."/>
            <person name="Nguyen L."/>
            <person name="Hughes D."/>
            <person name="Osuji N."/>
            <person name="Pu L.-L."/>
            <person name="Puazo M."/>
            <person name="Qu C."/>
            <person name="Quiroz J."/>
            <person name="Raj R."/>
            <person name="Weissenberger G."/>
            <person name="Xin Y."/>
            <person name="Zou X."/>
            <person name="Han Y."/>
            <person name="Worley K."/>
            <person name="Muzny D."/>
            <person name="Gibbs R."/>
        </authorList>
    </citation>
    <scope>NUCLEOTIDE SEQUENCE</scope>
    <source>
        <strain evidence="13">Sampled in the wild</strain>
    </source>
</reference>
<dbReference type="PANTHER" id="PTHR15067">
    <property type="entry name" value="E3 UBIQUITIN-PROTEIN LIGASE RNF8"/>
    <property type="match status" value="1"/>
</dbReference>
<feature type="domain" description="RING-type" evidence="11">
    <location>
        <begin position="645"/>
        <end position="683"/>
    </location>
</feature>
<feature type="transmembrane region" description="Helical" evidence="10">
    <location>
        <begin position="405"/>
        <end position="427"/>
    </location>
</feature>
<evidence type="ECO:0000256" key="8">
    <source>
        <dbReference type="PROSITE-ProRule" id="PRU00175"/>
    </source>
</evidence>
<dbReference type="InterPro" id="IPR013083">
    <property type="entry name" value="Znf_RING/FYVE/PHD"/>
</dbReference>
<dbReference type="EMBL" id="KZ309087">
    <property type="protein sequence ID" value="KAG8236856.1"/>
    <property type="molecule type" value="Genomic_DNA"/>
</dbReference>
<evidence type="ECO:0000259" key="11">
    <source>
        <dbReference type="PROSITE" id="PS50089"/>
    </source>
</evidence>
<dbReference type="GO" id="GO:0030968">
    <property type="term" value="P:endoplasmic reticulum unfolded protein response"/>
    <property type="evidence" value="ECO:0007669"/>
    <property type="project" value="TreeGrafter"/>
</dbReference>
<feature type="transmembrane region" description="Helical" evidence="10">
    <location>
        <begin position="350"/>
        <end position="372"/>
    </location>
</feature>
<keyword evidence="7 10" id="KW-0472">Membrane</keyword>
<feature type="compositionally biased region" description="Polar residues" evidence="9">
    <location>
        <begin position="838"/>
        <end position="851"/>
    </location>
</feature>
<feature type="region of interest" description="Disordered" evidence="9">
    <location>
        <begin position="472"/>
        <end position="511"/>
    </location>
</feature>
<dbReference type="PROSITE" id="PS51140">
    <property type="entry name" value="CUE"/>
    <property type="match status" value="1"/>
</dbReference>
<feature type="transmembrane region" description="Helical" evidence="10">
    <location>
        <begin position="14"/>
        <end position="33"/>
    </location>
</feature>
<organism evidence="13 14">
    <name type="scientific">Ladona fulva</name>
    <name type="common">Scarce chaser dragonfly</name>
    <name type="synonym">Libellula fulva</name>
    <dbReference type="NCBI Taxonomy" id="123851"/>
    <lineage>
        <taxon>Eukaryota</taxon>
        <taxon>Metazoa</taxon>
        <taxon>Ecdysozoa</taxon>
        <taxon>Arthropoda</taxon>
        <taxon>Hexapoda</taxon>
        <taxon>Insecta</taxon>
        <taxon>Pterygota</taxon>
        <taxon>Palaeoptera</taxon>
        <taxon>Odonata</taxon>
        <taxon>Epiprocta</taxon>
        <taxon>Anisoptera</taxon>
        <taxon>Libelluloidea</taxon>
        <taxon>Libellulidae</taxon>
        <taxon>Ladona</taxon>
    </lineage>
</organism>
<dbReference type="GO" id="GO:0006511">
    <property type="term" value="P:ubiquitin-dependent protein catabolic process"/>
    <property type="evidence" value="ECO:0007669"/>
    <property type="project" value="TreeGrafter"/>
</dbReference>
<dbReference type="PROSITE" id="PS50089">
    <property type="entry name" value="ZF_RING_2"/>
    <property type="match status" value="1"/>
</dbReference>
<evidence type="ECO:0000256" key="2">
    <source>
        <dbReference type="ARBA" id="ARBA00022692"/>
    </source>
</evidence>
<feature type="compositionally biased region" description="Low complexity" evidence="9">
    <location>
        <begin position="226"/>
        <end position="239"/>
    </location>
</feature>
<dbReference type="SMART" id="SM00184">
    <property type="entry name" value="RING"/>
    <property type="match status" value="1"/>
</dbReference>
<evidence type="ECO:0000256" key="3">
    <source>
        <dbReference type="ARBA" id="ARBA00022723"/>
    </source>
</evidence>
<evidence type="ECO:0000256" key="4">
    <source>
        <dbReference type="ARBA" id="ARBA00022771"/>
    </source>
</evidence>
<dbReference type="CDD" id="cd16455">
    <property type="entry name" value="RING-H2_AMFR"/>
    <property type="match status" value="1"/>
</dbReference>
<proteinExistence type="predicted"/>
<comment type="caution">
    <text evidence="13">The sequence shown here is derived from an EMBL/GenBank/DDBJ whole genome shotgun (WGS) entry which is preliminary data.</text>
</comment>
<feature type="transmembrane region" description="Helical" evidence="10">
    <location>
        <begin position="96"/>
        <end position="114"/>
    </location>
</feature>
<protein>
    <recommendedName>
        <fullName evidence="15">Autocrine motility factor receptor</fullName>
    </recommendedName>
</protein>
<reference evidence="13" key="1">
    <citation type="submission" date="2013-04" db="EMBL/GenBank/DDBJ databases">
        <authorList>
            <person name="Qu J."/>
            <person name="Murali S.C."/>
            <person name="Bandaranaike D."/>
            <person name="Bellair M."/>
            <person name="Blankenburg K."/>
            <person name="Chao H."/>
            <person name="Dinh H."/>
            <person name="Doddapaneni H."/>
            <person name="Downs B."/>
            <person name="Dugan-Rocha S."/>
            <person name="Elkadiri S."/>
            <person name="Gnanaolivu R.D."/>
            <person name="Hernandez B."/>
            <person name="Javaid M."/>
            <person name="Jayaseelan J.C."/>
            <person name="Lee S."/>
            <person name="Li M."/>
            <person name="Ming W."/>
            <person name="Munidasa M."/>
            <person name="Muniz J."/>
            <person name="Nguyen L."/>
            <person name="Ongeri F."/>
            <person name="Osuji N."/>
            <person name="Pu L.-L."/>
            <person name="Puazo M."/>
            <person name="Qu C."/>
            <person name="Quiroz J."/>
            <person name="Raj R."/>
            <person name="Weissenberger G."/>
            <person name="Xin Y."/>
            <person name="Zou X."/>
            <person name="Han Y."/>
            <person name="Richards S."/>
            <person name="Worley K."/>
            <person name="Muzny D."/>
            <person name="Gibbs R."/>
        </authorList>
    </citation>
    <scope>NUCLEOTIDE SEQUENCE</scope>
    <source>
        <strain evidence="13">Sampled in the wild</strain>
    </source>
</reference>
<accession>A0A8K0P7L9</accession>
<evidence type="ECO:0000259" key="12">
    <source>
        <dbReference type="PROSITE" id="PS51140"/>
    </source>
</evidence>
<evidence type="ECO:0000256" key="6">
    <source>
        <dbReference type="ARBA" id="ARBA00022989"/>
    </source>
</evidence>
<comment type="subcellular location">
    <subcellularLocation>
        <location evidence="1">Membrane</location>
        <topology evidence="1">Multi-pass membrane protein</topology>
    </subcellularLocation>
</comment>
<dbReference type="GO" id="GO:0061630">
    <property type="term" value="F:ubiquitin protein ligase activity"/>
    <property type="evidence" value="ECO:0007669"/>
    <property type="project" value="TreeGrafter"/>
</dbReference>
<dbReference type="GO" id="GO:0043130">
    <property type="term" value="F:ubiquitin binding"/>
    <property type="evidence" value="ECO:0007669"/>
    <property type="project" value="InterPro"/>
</dbReference>
<dbReference type="PANTHER" id="PTHR15067:SF5">
    <property type="entry name" value="E3 UBIQUITIN-PROTEIN LIGASE AMFR"/>
    <property type="match status" value="1"/>
</dbReference>
<dbReference type="Pfam" id="PF02845">
    <property type="entry name" value="CUE"/>
    <property type="match status" value="1"/>
</dbReference>
<dbReference type="Gene3D" id="1.10.8.10">
    <property type="entry name" value="DNA helicase RuvA subunit, C-terminal domain"/>
    <property type="match status" value="1"/>
</dbReference>
<dbReference type="GO" id="GO:0070936">
    <property type="term" value="P:protein K48-linked ubiquitination"/>
    <property type="evidence" value="ECO:0007669"/>
    <property type="project" value="TreeGrafter"/>
</dbReference>
<evidence type="ECO:0008006" key="15">
    <source>
        <dbReference type="Google" id="ProtNLM"/>
    </source>
</evidence>
<feature type="compositionally biased region" description="Basic and acidic residues" evidence="9">
    <location>
        <begin position="868"/>
        <end position="882"/>
    </location>
</feature>
<dbReference type="GO" id="GO:0008270">
    <property type="term" value="F:zinc ion binding"/>
    <property type="evidence" value="ECO:0007669"/>
    <property type="project" value="UniProtKB-KW"/>
</dbReference>
<gene>
    <name evidence="13" type="ORF">J437_LFUL017221</name>
</gene>
<evidence type="ECO:0000256" key="9">
    <source>
        <dbReference type="SAM" id="MobiDB-lite"/>
    </source>
</evidence>
<evidence type="ECO:0000313" key="14">
    <source>
        <dbReference type="Proteomes" id="UP000792457"/>
    </source>
</evidence>
<keyword evidence="4 8" id="KW-0863">Zinc-finger</keyword>
<feature type="region of interest" description="Disordered" evidence="9">
    <location>
        <begin position="200"/>
        <end position="239"/>
    </location>
</feature>
<dbReference type="FunFam" id="3.30.40.10:FF:000259">
    <property type="entry name" value="E3 ubiquitin protein ligase RIN2"/>
    <property type="match status" value="1"/>
</dbReference>
<dbReference type="Pfam" id="PF13639">
    <property type="entry name" value="zf-RING_2"/>
    <property type="match status" value="1"/>
</dbReference>
<dbReference type="SMART" id="SM00546">
    <property type="entry name" value="CUE"/>
    <property type="match status" value="1"/>
</dbReference>
<sequence>MPVIFLDRLPLPNLRTYVTVSVLLLTSSVFYAAEVTSDPEWKNNLTAYSQETRTARTEKNDSSEFVTSNGIVEEIIPKRFRPREVVAFMIRDPLCIWSLINGAYCCLILLGKVIQGAVFGELRVSEQQHVRDKFWNFLFYKFIFVFGVMNVQHLDDVLLWCSWFSLLGALQLLTLHVMLRYGLHLYDISRHQVEVRSHPPLGNAARSIPEDLSTLNSSNKDESESNDLASSNTSPTNPSTTWMKLKWWPPSSLMSQVWAHFESGCAFRWFGRLFRPISQTRDNGNNGRGGLFCWLRRCPRVSREETSRNGNGSSEGRRESWFHWLSWYHVELWFELGALILDAAHHLHMLLWANVFLSMASLVICMQLRYLAHEVRRRLQRHRNYLCLSFSPTTPRWSHIRLMSLLASILVFSWGLLALSAAVGVYLGLNTFAFMAAECLLLSIRTLHVMLRYGLHLYDISRHQVEVRSHPPLGNAARSIPEDLSTLNSSNKDESESNDLASSNTSPTNPSTTWMKLKWWPPSSLMSQVWAHFESGCAFRWFGRLFRPISQTRDNGNNGRGGLFCWLRRCPRVSREETSRNGNGSSEGRRESWFHWLSWYHVELWFELGALILDAAHHLHMLLWANVFFYPMATEDDLSANSDNCAICWEKMESARKLPCSHLFHDSCLQSWLEQDASCPTCRLALRIESGRTRNGGVGREMGVVPVEEDMGTGGLGMVGAGGRIVDGSRYVSWLPSFSVEVTHTQLLQFDDHPRPASTSQLDSMARQIQQLFPRMPLHTLVEDLRDTHSIELTVENVLDGRLLPPPATLYHVQPPTPPSSPVNSQSNPTILSPNLPDPNSQIGNEPSNELQPGGSGLNGSSRFSKSSSEREKILQQRKERLVATARRRYLEKHPPSSGLGPPEQQDANTQHHFGESSQS</sequence>
<evidence type="ECO:0000313" key="13">
    <source>
        <dbReference type="EMBL" id="KAG8236856.1"/>
    </source>
</evidence>
<feature type="domain" description="CUE" evidence="12">
    <location>
        <begin position="761"/>
        <end position="803"/>
    </location>
</feature>
<dbReference type="OrthoDB" id="3824970at2759"/>
<dbReference type="GO" id="GO:0005829">
    <property type="term" value="C:cytosol"/>
    <property type="evidence" value="ECO:0007669"/>
    <property type="project" value="TreeGrafter"/>
</dbReference>
<keyword evidence="3" id="KW-0479">Metal-binding</keyword>
<dbReference type="Proteomes" id="UP000792457">
    <property type="component" value="Unassembled WGS sequence"/>
</dbReference>
<feature type="region of interest" description="Disordered" evidence="9">
    <location>
        <begin position="809"/>
        <end position="920"/>
    </location>
</feature>
<keyword evidence="2 10" id="KW-0812">Transmembrane</keyword>
<name>A0A8K0P7L9_LADFU</name>
<dbReference type="GO" id="GO:0005783">
    <property type="term" value="C:endoplasmic reticulum"/>
    <property type="evidence" value="ECO:0007669"/>
    <property type="project" value="TreeGrafter"/>
</dbReference>
<keyword evidence="14" id="KW-1185">Reference proteome</keyword>
<dbReference type="Pfam" id="PF18442">
    <property type="entry name" value="G2BR"/>
    <property type="match status" value="1"/>
</dbReference>
<feature type="transmembrane region" description="Helical" evidence="10">
    <location>
        <begin position="157"/>
        <end position="179"/>
    </location>
</feature>
<evidence type="ECO:0000256" key="10">
    <source>
        <dbReference type="SAM" id="Phobius"/>
    </source>
</evidence>
<dbReference type="GO" id="GO:0000151">
    <property type="term" value="C:ubiquitin ligase complex"/>
    <property type="evidence" value="ECO:0007669"/>
    <property type="project" value="TreeGrafter"/>
</dbReference>
<dbReference type="CDD" id="cd14421">
    <property type="entry name" value="CUE_AMFR"/>
    <property type="match status" value="1"/>
</dbReference>
<evidence type="ECO:0000256" key="1">
    <source>
        <dbReference type="ARBA" id="ARBA00004141"/>
    </source>
</evidence>
<evidence type="ECO:0000256" key="7">
    <source>
        <dbReference type="ARBA" id="ARBA00023136"/>
    </source>
</evidence>
<evidence type="ECO:0000256" key="5">
    <source>
        <dbReference type="ARBA" id="ARBA00022833"/>
    </source>
</evidence>
<keyword evidence="6 10" id="KW-1133">Transmembrane helix</keyword>
<dbReference type="InterPro" id="IPR001841">
    <property type="entry name" value="Znf_RING"/>
</dbReference>
<dbReference type="AlphaFoldDB" id="A0A8K0P7L9"/>
<dbReference type="GO" id="GO:0016020">
    <property type="term" value="C:membrane"/>
    <property type="evidence" value="ECO:0007669"/>
    <property type="project" value="UniProtKB-SubCell"/>
</dbReference>
<dbReference type="SUPFAM" id="SSF57850">
    <property type="entry name" value="RING/U-box"/>
    <property type="match status" value="1"/>
</dbReference>
<feature type="compositionally biased region" description="Polar residues" evidence="9">
    <location>
        <begin position="906"/>
        <end position="920"/>
    </location>
</feature>
<dbReference type="InterPro" id="IPR003892">
    <property type="entry name" value="CUE"/>
</dbReference>
<dbReference type="Gene3D" id="3.30.40.10">
    <property type="entry name" value="Zinc/RING finger domain, C3HC4 (zinc finger)"/>
    <property type="match status" value="1"/>
</dbReference>
<dbReference type="InterPro" id="IPR040675">
    <property type="entry name" value="AMFR_Ube2g2-bd"/>
</dbReference>
<keyword evidence="5" id="KW-0862">Zinc</keyword>
<feature type="transmembrane region" description="Helical" evidence="10">
    <location>
        <begin position="134"/>
        <end position="151"/>
    </location>
</feature>